<dbReference type="EMBL" id="JAVHJS010000026">
    <property type="protein sequence ID" value="KAK2815239.1"/>
    <property type="molecule type" value="Genomic_DNA"/>
</dbReference>
<gene>
    <name evidence="2" type="ORF">Q7C36_023505</name>
</gene>
<feature type="transmembrane region" description="Helical" evidence="1">
    <location>
        <begin position="6"/>
        <end position="27"/>
    </location>
</feature>
<dbReference type="Proteomes" id="UP001187315">
    <property type="component" value="Unassembled WGS sequence"/>
</dbReference>
<name>A0AA88IJQ0_TACVA</name>
<keyword evidence="1" id="KW-0472">Membrane</keyword>
<keyword evidence="3" id="KW-1185">Reference proteome</keyword>
<reference evidence="2" key="1">
    <citation type="submission" date="2023-08" db="EMBL/GenBank/DDBJ databases">
        <title>Pelteobagrus vachellii genome.</title>
        <authorList>
            <person name="Liu H."/>
        </authorList>
    </citation>
    <scope>NUCLEOTIDE SEQUENCE</scope>
    <source>
        <strain evidence="2">PRFRI_2022a</strain>
        <tissue evidence="2">Muscle</tissue>
    </source>
</reference>
<keyword evidence="1" id="KW-0812">Transmembrane</keyword>
<proteinExistence type="predicted"/>
<accession>A0AA88IJQ0</accession>
<comment type="caution">
    <text evidence="2">The sequence shown here is derived from an EMBL/GenBank/DDBJ whole genome shotgun (WGS) entry which is preliminary data.</text>
</comment>
<evidence type="ECO:0000313" key="2">
    <source>
        <dbReference type="EMBL" id="KAK2815239.1"/>
    </source>
</evidence>
<dbReference type="AlphaFoldDB" id="A0AA88IJQ0"/>
<sequence>MRLGSHNEPAILITTILIITTITRLSLKSPPRTRFQIQSRRSEESQISRRSAAWFELESSSEQPFMLRRPGSSWGGFGALLKDFPSHDCPSS</sequence>
<evidence type="ECO:0000313" key="3">
    <source>
        <dbReference type="Proteomes" id="UP001187315"/>
    </source>
</evidence>
<organism evidence="2 3">
    <name type="scientific">Tachysurus vachellii</name>
    <name type="common">Darkbarbel catfish</name>
    <name type="synonym">Pelteobagrus vachellii</name>
    <dbReference type="NCBI Taxonomy" id="175792"/>
    <lineage>
        <taxon>Eukaryota</taxon>
        <taxon>Metazoa</taxon>
        <taxon>Chordata</taxon>
        <taxon>Craniata</taxon>
        <taxon>Vertebrata</taxon>
        <taxon>Euteleostomi</taxon>
        <taxon>Actinopterygii</taxon>
        <taxon>Neopterygii</taxon>
        <taxon>Teleostei</taxon>
        <taxon>Ostariophysi</taxon>
        <taxon>Siluriformes</taxon>
        <taxon>Bagridae</taxon>
        <taxon>Tachysurus</taxon>
    </lineage>
</organism>
<keyword evidence="1" id="KW-1133">Transmembrane helix</keyword>
<protein>
    <submittedName>
        <fullName evidence="2">Uncharacterized protein</fullName>
    </submittedName>
</protein>
<evidence type="ECO:0000256" key="1">
    <source>
        <dbReference type="SAM" id="Phobius"/>
    </source>
</evidence>